<dbReference type="InterPro" id="IPR003172">
    <property type="entry name" value="ML_dom"/>
</dbReference>
<dbReference type="PANTHER" id="PTHR11306:SF0">
    <property type="entry name" value="PHOSPHATIDYLGLYCEROL_PHOSPHATIDYLINOSITOL TRANSFER PROTEIN"/>
    <property type="match status" value="1"/>
</dbReference>
<reference evidence="9" key="1">
    <citation type="journal article" date="2020" name="bioRxiv">
        <title>Comparative genomics of Chlamydomonas.</title>
        <authorList>
            <person name="Craig R.J."/>
            <person name="Hasan A.R."/>
            <person name="Ness R.W."/>
            <person name="Keightley P.D."/>
        </authorList>
    </citation>
    <scope>NUCLEOTIDE SEQUENCE</scope>
    <source>
        <strain evidence="9">CCAP 11/70</strain>
    </source>
</reference>
<dbReference type="GO" id="GO:0032934">
    <property type="term" value="F:sterol binding"/>
    <property type="evidence" value="ECO:0007669"/>
    <property type="project" value="InterPro"/>
</dbReference>
<dbReference type="OrthoDB" id="6409159at2759"/>
<feature type="compositionally biased region" description="Low complexity" evidence="7">
    <location>
        <begin position="72"/>
        <end position="85"/>
    </location>
</feature>
<comment type="subunit">
    <text evidence="3">Monomer.</text>
</comment>
<dbReference type="EMBL" id="JAEHOE010000097">
    <property type="protein sequence ID" value="KAG2487401.1"/>
    <property type="molecule type" value="Genomic_DNA"/>
</dbReference>
<evidence type="ECO:0000256" key="3">
    <source>
        <dbReference type="ARBA" id="ARBA00011245"/>
    </source>
</evidence>
<dbReference type="Pfam" id="PF02221">
    <property type="entry name" value="E1_DerP2_DerF2"/>
    <property type="match status" value="1"/>
</dbReference>
<evidence type="ECO:0000256" key="2">
    <source>
        <dbReference type="ARBA" id="ARBA00006370"/>
    </source>
</evidence>
<protein>
    <recommendedName>
        <fullName evidence="8">MD-2-related lipid-recognition domain-containing protein</fullName>
    </recommendedName>
</protein>
<evidence type="ECO:0000313" key="9">
    <source>
        <dbReference type="EMBL" id="KAG2487401.1"/>
    </source>
</evidence>
<evidence type="ECO:0000256" key="7">
    <source>
        <dbReference type="SAM" id="MobiDB-lite"/>
    </source>
</evidence>
<evidence type="ECO:0000256" key="5">
    <source>
        <dbReference type="ARBA" id="ARBA00022729"/>
    </source>
</evidence>
<keyword evidence="10" id="KW-1185">Reference proteome</keyword>
<dbReference type="GO" id="GO:0015918">
    <property type="term" value="P:sterol transport"/>
    <property type="evidence" value="ECO:0007669"/>
    <property type="project" value="InterPro"/>
</dbReference>
<dbReference type="InterPro" id="IPR014756">
    <property type="entry name" value="Ig_E-set"/>
</dbReference>
<gene>
    <name evidence="9" type="ORF">HYH03_013970</name>
</gene>
<dbReference type="SMART" id="SM00737">
    <property type="entry name" value="ML"/>
    <property type="match status" value="1"/>
</dbReference>
<sequence length="234" mass="23477">MLSTRGAPAGAAGPATTRPVPSVIAAPHGVHTKPQVVAAAARSQEPSAANRDPSAAARQDLHASTSGRGLTSAPSGPGGSAHAAGPGPGRPRGRSSGKGRVGGTMSWRVCGGGPPDVPQLLPDSVTLDPDPPRHGRTMTVNITGASPVATPGGKLSVSVFYHGVHVYGYESALCDAVACPLVAGGPFALHVAPKLPVLAPPGPYSLQILGEDAQGRRFMCVDMDFHVSSPGLFS</sequence>
<dbReference type="Gene3D" id="2.60.40.770">
    <property type="match status" value="1"/>
</dbReference>
<accession>A0A835XSF9</accession>
<comment type="caution">
    <text evidence="9">The sequence shown here is derived from an EMBL/GenBank/DDBJ whole genome shotgun (WGS) entry which is preliminary data.</text>
</comment>
<evidence type="ECO:0000259" key="8">
    <source>
        <dbReference type="SMART" id="SM00737"/>
    </source>
</evidence>
<feature type="region of interest" description="Disordered" evidence="7">
    <location>
        <begin position="1"/>
        <end position="120"/>
    </location>
</feature>
<organism evidence="9 10">
    <name type="scientific">Edaphochlamys debaryana</name>
    <dbReference type="NCBI Taxonomy" id="47281"/>
    <lineage>
        <taxon>Eukaryota</taxon>
        <taxon>Viridiplantae</taxon>
        <taxon>Chlorophyta</taxon>
        <taxon>core chlorophytes</taxon>
        <taxon>Chlorophyceae</taxon>
        <taxon>CS clade</taxon>
        <taxon>Chlamydomonadales</taxon>
        <taxon>Chlamydomonadales incertae sedis</taxon>
        <taxon>Edaphochlamys</taxon>
    </lineage>
</organism>
<feature type="compositionally biased region" description="Low complexity" evidence="7">
    <location>
        <begin position="1"/>
        <end position="19"/>
    </location>
</feature>
<evidence type="ECO:0000313" key="10">
    <source>
        <dbReference type="Proteomes" id="UP000612055"/>
    </source>
</evidence>
<feature type="domain" description="MD-2-related lipid-recognition" evidence="8">
    <location>
        <begin position="107"/>
        <end position="225"/>
    </location>
</feature>
<evidence type="ECO:0000256" key="6">
    <source>
        <dbReference type="ARBA" id="ARBA00023055"/>
    </source>
</evidence>
<dbReference type="PANTHER" id="PTHR11306">
    <property type="entry name" value="NIEMANN PICK TYPE C2 PROTEIN NPC2-RELATED"/>
    <property type="match status" value="1"/>
</dbReference>
<evidence type="ECO:0000256" key="4">
    <source>
        <dbReference type="ARBA" id="ARBA00022448"/>
    </source>
</evidence>
<keyword evidence="4" id="KW-0813">Transport</keyword>
<comment type="function">
    <text evidence="1">Catalyzes the intermembrane transfer of phosphatidylglycerol and phosphatidylinositol.</text>
</comment>
<dbReference type="SUPFAM" id="SSF81296">
    <property type="entry name" value="E set domains"/>
    <property type="match status" value="1"/>
</dbReference>
<keyword evidence="5" id="KW-0732">Signal</keyword>
<dbReference type="Proteomes" id="UP000612055">
    <property type="component" value="Unassembled WGS sequence"/>
</dbReference>
<proteinExistence type="inferred from homology"/>
<dbReference type="InterPro" id="IPR039670">
    <property type="entry name" value="NPC2-like"/>
</dbReference>
<feature type="compositionally biased region" description="Low complexity" evidence="7">
    <location>
        <begin position="38"/>
        <end position="49"/>
    </location>
</feature>
<keyword evidence="6" id="KW-0445">Lipid transport</keyword>
<name>A0A835XSF9_9CHLO</name>
<evidence type="ECO:0000256" key="1">
    <source>
        <dbReference type="ARBA" id="ARBA00002053"/>
    </source>
</evidence>
<dbReference type="AlphaFoldDB" id="A0A835XSF9"/>
<comment type="similarity">
    <text evidence="2">Belongs to the NPC2 family.</text>
</comment>